<dbReference type="PANTHER" id="PTHR11895:SF151">
    <property type="entry name" value="GLUTAMYL-TRNA(GLN) AMIDOTRANSFERASE SUBUNIT A"/>
    <property type="match status" value="1"/>
</dbReference>
<dbReference type="InterPro" id="IPR023631">
    <property type="entry name" value="Amidase_dom"/>
</dbReference>
<dbReference type="Gene3D" id="3.90.1300.10">
    <property type="entry name" value="Amidase signature (AS) domain"/>
    <property type="match status" value="1"/>
</dbReference>
<reference evidence="10 11" key="1">
    <citation type="submission" date="2019-10" db="EMBL/GenBank/DDBJ databases">
        <title>Draft Genome Assembly of Rhodococcus zopfii DSM44189.</title>
        <authorList>
            <person name="Sutton J.M."/>
            <person name="Akob D.M."/>
            <person name="Bushman T.J."/>
        </authorList>
    </citation>
    <scope>NUCLEOTIDE SEQUENCE [LARGE SCALE GENOMIC DNA]</scope>
    <source>
        <strain evidence="10 11">DSM 44189</strain>
    </source>
</reference>
<sequence length="491" mass="51312">MSSELTRLSAADLASRIHAGEVSSVEVTRAHLDRIGEVDGEYHAFLHVAGEQALAAAADVDRAVAAGDAPVSPLAGVPIALKDVFTTTDMPTTCASKILEGWVAPYDATLTTKLRQAGIPILGKTNMDEFAMGSSTENSAYGPTRNPWDTSRIPGGSGGGSAAALASYQAPLAIGTDTGGSIRQPAAVTATVGTKPTYGTVSRYGLVACASSLDQGGPCGRTVLDTALLHEVIAGHDPRDSTSVDAAVRPVVEAARQGAAGDLKGLRVGVVKELHSDSYQPGVIASFDAAVETLTKLGAEVVEVSCPHFEYALASYYLILPSEVSSNLARFDAMRYGLRVDDGTMSAEQVMAATRAAGFGKEVKRRIMIGTYALSSGYYDAYYGQALKVRSLIAQDFDKAYEQVDVLVSPTSPFTPWKIGEKVDDPLAMYLSDLCTLPTNLAGHCAMSVPSGVSDDDGLPVGLQIMAPALADERLYRVGAAFEAARGPVLV</sequence>
<keyword evidence="4 8" id="KW-0067">ATP-binding</keyword>
<dbReference type="SUPFAM" id="SSF75304">
    <property type="entry name" value="Amidase signature (AS) enzymes"/>
    <property type="match status" value="1"/>
</dbReference>
<dbReference type="Pfam" id="PF01425">
    <property type="entry name" value="Amidase"/>
    <property type="match status" value="1"/>
</dbReference>
<evidence type="ECO:0000256" key="8">
    <source>
        <dbReference type="HAMAP-Rule" id="MF_00120"/>
    </source>
</evidence>
<dbReference type="InterPro" id="IPR036928">
    <property type="entry name" value="AS_sf"/>
</dbReference>
<dbReference type="NCBIfam" id="TIGR00132">
    <property type="entry name" value="gatA"/>
    <property type="match status" value="1"/>
</dbReference>
<evidence type="ECO:0000256" key="2">
    <source>
        <dbReference type="ARBA" id="ARBA00022598"/>
    </source>
</evidence>
<dbReference type="PROSITE" id="PS00571">
    <property type="entry name" value="AMIDASES"/>
    <property type="match status" value="1"/>
</dbReference>
<evidence type="ECO:0000313" key="10">
    <source>
        <dbReference type="EMBL" id="MDV2475015.1"/>
    </source>
</evidence>
<dbReference type="PANTHER" id="PTHR11895">
    <property type="entry name" value="TRANSAMIDASE"/>
    <property type="match status" value="1"/>
</dbReference>
<dbReference type="Proteomes" id="UP001275440">
    <property type="component" value="Unassembled WGS sequence"/>
</dbReference>
<comment type="caution">
    <text evidence="10">The sequence shown here is derived from an EMBL/GenBank/DDBJ whole genome shotgun (WGS) entry which is preliminary data.</text>
</comment>
<protein>
    <recommendedName>
        <fullName evidence="8">Glutamyl-tRNA(Gln) amidotransferase subunit A</fullName>
        <shortName evidence="8">Glu-ADT subunit A</shortName>
        <ecNumber evidence="8">6.3.5.7</ecNumber>
    </recommendedName>
</protein>
<gene>
    <name evidence="8 10" type="primary">gatA</name>
    <name evidence="10" type="ORF">F8M49_05495</name>
</gene>
<keyword evidence="5 8" id="KW-0648">Protein biosynthesis</keyword>
<evidence type="ECO:0000256" key="3">
    <source>
        <dbReference type="ARBA" id="ARBA00022741"/>
    </source>
</evidence>
<dbReference type="RefSeq" id="WP_072812604.1">
    <property type="nucleotide sequence ID" value="NZ_JAHWLX010000189.1"/>
</dbReference>
<dbReference type="EMBL" id="WBMO01000001">
    <property type="protein sequence ID" value="MDV2475015.1"/>
    <property type="molecule type" value="Genomic_DNA"/>
</dbReference>
<comment type="function">
    <text evidence="6 8">Allows the formation of correctly charged Gln-tRNA(Gln) through the transamidation of misacylated Glu-tRNA(Gln) in organisms which lack glutaminyl-tRNA synthetase. The reaction takes place in the presence of glutamine and ATP through an activated gamma-phospho-Glu-tRNA(Gln).</text>
</comment>
<dbReference type="HAMAP" id="MF_00120">
    <property type="entry name" value="GatA"/>
    <property type="match status" value="1"/>
</dbReference>
<dbReference type="EC" id="6.3.5.7" evidence="8"/>
<evidence type="ECO:0000256" key="6">
    <source>
        <dbReference type="ARBA" id="ARBA00025295"/>
    </source>
</evidence>
<evidence type="ECO:0000259" key="9">
    <source>
        <dbReference type="Pfam" id="PF01425"/>
    </source>
</evidence>
<evidence type="ECO:0000256" key="1">
    <source>
        <dbReference type="ARBA" id="ARBA00008069"/>
    </source>
</evidence>
<dbReference type="GO" id="GO:0050567">
    <property type="term" value="F:glutaminyl-tRNA synthase (glutamine-hydrolyzing) activity"/>
    <property type="evidence" value="ECO:0007669"/>
    <property type="project" value="UniProtKB-EC"/>
</dbReference>
<dbReference type="InterPro" id="IPR000120">
    <property type="entry name" value="Amidase"/>
</dbReference>
<proteinExistence type="inferred from homology"/>
<feature type="domain" description="Amidase" evidence="9">
    <location>
        <begin position="26"/>
        <end position="475"/>
    </location>
</feature>
<feature type="active site" description="Acyl-ester intermediate" evidence="8">
    <location>
        <position position="181"/>
    </location>
</feature>
<comment type="catalytic activity">
    <reaction evidence="7 8">
        <text>L-glutamyl-tRNA(Gln) + L-glutamine + ATP + H2O = L-glutaminyl-tRNA(Gln) + L-glutamate + ADP + phosphate + H(+)</text>
        <dbReference type="Rhea" id="RHEA:17521"/>
        <dbReference type="Rhea" id="RHEA-COMP:9681"/>
        <dbReference type="Rhea" id="RHEA-COMP:9684"/>
        <dbReference type="ChEBI" id="CHEBI:15377"/>
        <dbReference type="ChEBI" id="CHEBI:15378"/>
        <dbReference type="ChEBI" id="CHEBI:29985"/>
        <dbReference type="ChEBI" id="CHEBI:30616"/>
        <dbReference type="ChEBI" id="CHEBI:43474"/>
        <dbReference type="ChEBI" id="CHEBI:58359"/>
        <dbReference type="ChEBI" id="CHEBI:78520"/>
        <dbReference type="ChEBI" id="CHEBI:78521"/>
        <dbReference type="ChEBI" id="CHEBI:456216"/>
        <dbReference type="EC" id="6.3.5.7"/>
    </reaction>
</comment>
<name>A0ABU3WLZ0_9NOCA</name>
<keyword evidence="11" id="KW-1185">Reference proteome</keyword>
<evidence type="ECO:0000313" key="11">
    <source>
        <dbReference type="Proteomes" id="UP001275440"/>
    </source>
</evidence>
<evidence type="ECO:0000256" key="7">
    <source>
        <dbReference type="ARBA" id="ARBA00047407"/>
    </source>
</evidence>
<keyword evidence="3 8" id="KW-0547">Nucleotide-binding</keyword>
<dbReference type="InterPro" id="IPR020556">
    <property type="entry name" value="Amidase_CS"/>
</dbReference>
<keyword evidence="2 8" id="KW-0436">Ligase</keyword>
<dbReference type="InterPro" id="IPR004412">
    <property type="entry name" value="GatA"/>
</dbReference>
<organism evidence="10 11">
    <name type="scientific">Rhodococcus zopfii</name>
    <dbReference type="NCBI Taxonomy" id="43772"/>
    <lineage>
        <taxon>Bacteria</taxon>
        <taxon>Bacillati</taxon>
        <taxon>Actinomycetota</taxon>
        <taxon>Actinomycetes</taxon>
        <taxon>Mycobacteriales</taxon>
        <taxon>Nocardiaceae</taxon>
        <taxon>Rhodococcus</taxon>
    </lineage>
</organism>
<evidence type="ECO:0000256" key="5">
    <source>
        <dbReference type="ARBA" id="ARBA00022917"/>
    </source>
</evidence>
<comment type="similarity">
    <text evidence="1 8">Belongs to the amidase family. GatA subfamily.</text>
</comment>
<evidence type="ECO:0000256" key="4">
    <source>
        <dbReference type="ARBA" id="ARBA00022840"/>
    </source>
</evidence>
<comment type="subunit">
    <text evidence="8">Heterotrimer of A, B and C subunits.</text>
</comment>
<feature type="active site" description="Charge relay system" evidence="8">
    <location>
        <position position="82"/>
    </location>
</feature>
<accession>A0ABU3WLZ0</accession>
<feature type="active site" description="Charge relay system" evidence="8">
    <location>
        <position position="157"/>
    </location>
</feature>